<sequence>MPSSLSAPPSDLTGQLLIASPSLSESDFAQSVVYICAHSLEDGAMGLVVNRRVSQPNLDDLLEQLNIEPNPPQRRINLCAGGPVDPTRGFVLHSSDWNSESSLRVDDHVCLTASLDVLREIAAGDGPKHALLALGHAAWEAGQLEEEIVRGNAWLSAPANDALIFGHDYAPKWRRALATINMDPLTLPDVVGHA</sequence>
<dbReference type="PANTHER" id="PTHR30327">
    <property type="entry name" value="UNCHARACTERIZED PROTEIN YQGE"/>
    <property type="match status" value="1"/>
</dbReference>
<keyword evidence="4" id="KW-1185">Reference proteome</keyword>
<dbReference type="KEGG" id="kba:A0U89_00585"/>
<dbReference type="OrthoDB" id="9807486at2"/>
<organism evidence="3 4">
    <name type="scientific">Kozakia baliensis</name>
    <dbReference type="NCBI Taxonomy" id="153496"/>
    <lineage>
        <taxon>Bacteria</taxon>
        <taxon>Pseudomonadati</taxon>
        <taxon>Pseudomonadota</taxon>
        <taxon>Alphaproteobacteria</taxon>
        <taxon>Acetobacterales</taxon>
        <taxon>Acetobacteraceae</taxon>
        <taxon>Kozakia</taxon>
    </lineage>
</organism>
<proteinExistence type="inferred from homology"/>
<dbReference type="SUPFAM" id="SSF143456">
    <property type="entry name" value="VC0467-like"/>
    <property type="match status" value="1"/>
</dbReference>
<protein>
    <recommendedName>
        <fullName evidence="2">UPF0301 protein A0U89_00585</fullName>
    </recommendedName>
</protein>
<dbReference type="GO" id="GO:0005829">
    <property type="term" value="C:cytosol"/>
    <property type="evidence" value="ECO:0007669"/>
    <property type="project" value="TreeGrafter"/>
</dbReference>
<name>A0A1D8UQG0_9PROT</name>
<dbReference type="AlphaFoldDB" id="A0A1D8UQG0"/>
<dbReference type="PANTHER" id="PTHR30327:SF1">
    <property type="entry name" value="UPF0301 PROTEIN YQGE"/>
    <property type="match status" value="1"/>
</dbReference>
<dbReference type="Proteomes" id="UP000179145">
    <property type="component" value="Chromosome"/>
</dbReference>
<dbReference type="InterPro" id="IPR003774">
    <property type="entry name" value="AlgH-like"/>
</dbReference>
<dbReference type="Pfam" id="PF02622">
    <property type="entry name" value="DUF179"/>
    <property type="match status" value="1"/>
</dbReference>
<evidence type="ECO:0000256" key="2">
    <source>
        <dbReference type="HAMAP-Rule" id="MF_00758"/>
    </source>
</evidence>
<reference evidence="3 4" key="1">
    <citation type="journal article" date="2016" name="Microb. Cell Fact.">
        <title>Dissection of exopolysaccharide biosynthesis in Kozakia baliensis.</title>
        <authorList>
            <person name="Brandt J.U."/>
            <person name="Jakob F."/>
            <person name="Behr J."/>
            <person name="Geissler A.J."/>
            <person name="Vogel R.F."/>
        </authorList>
    </citation>
    <scope>NUCLEOTIDE SEQUENCE [LARGE SCALE GENOMIC DNA]</scope>
    <source>
        <strain evidence="3 4">DSM 14400</strain>
    </source>
</reference>
<dbReference type="Gene3D" id="3.40.1740.10">
    <property type="entry name" value="VC0467-like"/>
    <property type="match status" value="1"/>
</dbReference>
<comment type="similarity">
    <text evidence="1 2">Belongs to the UPF0301 (AlgH) family.</text>
</comment>
<dbReference type="STRING" id="153496.A0U89_00585"/>
<evidence type="ECO:0000313" key="3">
    <source>
        <dbReference type="EMBL" id="AOX15872.1"/>
    </source>
</evidence>
<dbReference type="eggNOG" id="COG1678">
    <property type="taxonomic scope" value="Bacteria"/>
</dbReference>
<accession>A0A1D8UQG0</accession>
<dbReference type="EMBL" id="CP014674">
    <property type="protein sequence ID" value="AOX15872.1"/>
    <property type="molecule type" value="Genomic_DNA"/>
</dbReference>
<dbReference type="HAMAP" id="MF_00758">
    <property type="entry name" value="UPF0301"/>
    <property type="match status" value="1"/>
</dbReference>
<evidence type="ECO:0000313" key="4">
    <source>
        <dbReference type="Proteomes" id="UP000179145"/>
    </source>
</evidence>
<dbReference type="RefSeq" id="WP_029603682.1">
    <property type="nucleotide sequence ID" value="NZ_BJVW01000004.1"/>
</dbReference>
<gene>
    <name evidence="3" type="ORF">A0U89_00585</name>
</gene>
<evidence type="ECO:0000256" key="1">
    <source>
        <dbReference type="ARBA" id="ARBA00009600"/>
    </source>
</evidence>